<dbReference type="Gene3D" id="1.20.140.10">
    <property type="entry name" value="Butyryl-CoA Dehydrogenase, subunit A, domain 3"/>
    <property type="match status" value="1"/>
</dbReference>
<dbReference type="Pfam" id="PF00441">
    <property type="entry name" value="Acyl-CoA_dh_1"/>
    <property type="match status" value="1"/>
</dbReference>
<keyword evidence="3" id="KW-0285">Flavoprotein</keyword>
<dbReference type="InterPro" id="IPR009100">
    <property type="entry name" value="AcylCoA_DH/oxidase_NM_dom_sf"/>
</dbReference>
<name>A0A368HCN3_9GAMM</name>
<dbReference type="SUPFAM" id="SSF56645">
    <property type="entry name" value="Acyl-CoA dehydrogenase NM domain-like"/>
    <property type="match status" value="1"/>
</dbReference>
<dbReference type="RefSeq" id="WP_114283027.1">
    <property type="nucleotide sequence ID" value="NZ_PSYR01000002.1"/>
</dbReference>
<dbReference type="EMBL" id="PSYR01000002">
    <property type="protein sequence ID" value="RCN56196.1"/>
    <property type="molecule type" value="Genomic_DNA"/>
</dbReference>
<keyword evidence="4" id="KW-0274">FAD</keyword>
<dbReference type="InterPro" id="IPR036250">
    <property type="entry name" value="AcylCo_DH-like_C"/>
</dbReference>
<dbReference type="InterPro" id="IPR009075">
    <property type="entry name" value="AcylCo_DH/oxidase_C"/>
</dbReference>
<evidence type="ECO:0000256" key="4">
    <source>
        <dbReference type="ARBA" id="ARBA00022827"/>
    </source>
</evidence>
<evidence type="ECO:0000256" key="2">
    <source>
        <dbReference type="ARBA" id="ARBA00009347"/>
    </source>
</evidence>
<dbReference type="GO" id="GO:0050660">
    <property type="term" value="F:flavin adenine dinucleotide binding"/>
    <property type="evidence" value="ECO:0007669"/>
    <property type="project" value="InterPro"/>
</dbReference>
<sequence length="552" mass="60318">MTLDTTIARIEALLYNEPCFTSAALLAHDETATLNEAAEAKLDAMGVSSMLVGDEGDGIPASMPKLMGLLRTVCGKDLGFGLGYMITTFMAATNVWQAGSAVQRRRLSDWLRAGRRVSIAYHELAHGNDMLGNALYATRTEGGYLLNGSKSVINNIGRAAALVLQARTDKAPGGRSHSLFLIDKADLDPNCFDILPRVQTDGVRGCQIAGIRFRDCFVADAYLMGKVGSGTDHAFHAFQITRGLLPGASLGAIARALDTTVRYVGTRRLYGATALDIPHVRAQLAESWIELMLAKRLCRASARGLHVVPEEMSILGSVCKFIVPLRMRAVLKRLALVLGSRYYLREGEAALFEKVVRDYPAVSLGHASSLSCQAAIIPQLPQILRRFYGGTIEQSEWTMALFDDSPLPRFDIGRLRLSCAGKDTLLGSLRHWPRRLEGMRGDGVLDETDYAQLQRLVTALEQQVAGLRKSRFEPHDEAAFEATRRYAWVQCAMAALGAWMGGWATGVATHPKVMACLLDFVLHQIAQTPFQIDPSIERELVDDLIGRAKASA</sequence>
<evidence type="ECO:0000313" key="7">
    <source>
        <dbReference type="Proteomes" id="UP000253250"/>
    </source>
</evidence>
<feature type="domain" description="Acyl-CoA dehydrogenase/oxidase C-terminal" evidence="5">
    <location>
        <begin position="228"/>
        <end position="362"/>
    </location>
</feature>
<evidence type="ECO:0000313" key="6">
    <source>
        <dbReference type="EMBL" id="RCN56196.1"/>
    </source>
</evidence>
<organism evidence="6 7">
    <name type="scientific">Acidiferrobacter thiooxydans</name>
    <dbReference type="NCBI Taxonomy" id="163359"/>
    <lineage>
        <taxon>Bacteria</taxon>
        <taxon>Pseudomonadati</taxon>
        <taxon>Pseudomonadota</taxon>
        <taxon>Gammaproteobacteria</taxon>
        <taxon>Acidiferrobacterales</taxon>
        <taxon>Acidiferrobacteraceae</taxon>
        <taxon>Acidiferrobacter</taxon>
    </lineage>
</organism>
<comment type="caution">
    <text evidence="6">The sequence shown here is derived from an EMBL/GenBank/DDBJ whole genome shotgun (WGS) entry which is preliminary data.</text>
</comment>
<dbReference type="PANTHER" id="PTHR43884:SF12">
    <property type="entry name" value="ISOVALERYL-COA DEHYDROGENASE, MITOCHONDRIAL-RELATED"/>
    <property type="match status" value="1"/>
</dbReference>
<dbReference type="InterPro" id="IPR046373">
    <property type="entry name" value="Acyl-CoA_Oxase/DH_mid-dom_sf"/>
</dbReference>
<dbReference type="OrthoDB" id="9769473at2"/>
<accession>A0A368HCN3</accession>
<dbReference type="GO" id="GO:0003995">
    <property type="term" value="F:acyl-CoA dehydrogenase activity"/>
    <property type="evidence" value="ECO:0007669"/>
    <property type="project" value="TreeGrafter"/>
</dbReference>
<dbReference type="CDD" id="cd00567">
    <property type="entry name" value="ACAD"/>
    <property type="match status" value="1"/>
</dbReference>
<gene>
    <name evidence="6" type="ORF">C4900_10090</name>
</gene>
<dbReference type="SUPFAM" id="SSF47203">
    <property type="entry name" value="Acyl-CoA dehydrogenase C-terminal domain-like"/>
    <property type="match status" value="1"/>
</dbReference>
<reference evidence="6 7" key="1">
    <citation type="submission" date="2018-02" db="EMBL/GenBank/DDBJ databases">
        <title>Insights into the biology of acidophilic members of the Acidiferrobacteraceae family derived from comparative genomic analyses.</title>
        <authorList>
            <person name="Issotta F."/>
            <person name="Thyssen C."/>
            <person name="Mena C."/>
            <person name="Moya A."/>
            <person name="Bellenberg S."/>
            <person name="Sproer C."/>
            <person name="Covarrubias P.C."/>
            <person name="Sand W."/>
            <person name="Quatrini R."/>
            <person name="Vera M."/>
        </authorList>
    </citation>
    <scope>NUCLEOTIDE SEQUENCE [LARGE SCALE GENOMIC DNA]</scope>
    <source>
        <strain evidence="7">m-1</strain>
    </source>
</reference>
<comment type="similarity">
    <text evidence="2">Belongs to the acyl-CoA dehydrogenase family.</text>
</comment>
<proteinExistence type="inferred from homology"/>
<evidence type="ECO:0000256" key="1">
    <source>
        <dbReference type="ARBA" id="ARBA00001974"/>
    </source>
</evidence>
<evidence type="ECO:0000256" key="3">
    <source>
        <dbReference type="ARBA" id="ARBA00022630"/>
    </source>
</evidence>
<protein>
    <submittedName>
        <fullName evidence="6">Acyl-CoA dehydrogenase</fullName>
    </submittedName>
</protein>
<dbReference type="PANTHER" id="PTHR43884">
    <property type="entry name" value="ACYL-COA DEHYDROGENASE"/>
    <property type="match status" value="1"/>
</dbReference>
<dbReference type="Proteomes" id="UP000253250">
    <property type="component" value="Unassembled WGS sequence"/>
</dbReference>
<dbReference type="AlphaFoldDB" id="A0A368HCN3"/>
<dbReference type="Gene3D" id="1.10.540.10">
    <property type="entry name" value="Acyl-CoA dehydrogenase/oxidase, N-terminal domain"/>
    <property type="match status" value="1"/>
</dbReference>
<evidence type="ECO:0000259" key="5">
    <source>
        <dbReference type="Pfam" id="PF00441"/>
    </source>
</evidence>
<dbReference type="Gene3D" id="2.40.110.10">
    <property type="entry name" value="Butyryl-CoA Dehydrogenase, subunit A, domain 2"/>
    <property type="match status" value="1"/>
</dbReference>
<dbReference type="InterPro" id="IPR037069">
    <property type="entry name" value="AcylCoA_DH/ox_N_sf"/>
</dbReference>
<keyword evidence="7" id="KW-1185">Reference proteome</keyword>
<comment type="cofactor">
    <cofactor evidence="1">
        <name>FAD</name>
        <dbReference type="ChEBI" id="CHEBI:57692"/>
    </cofactor>
</comment>